<dbReference type="Proteomes" id="UP000294927">
    <property type="component" value="Unassembled WGS sequence"/>
</dbReference>
<dbReference type="GO" id="GO:0004300">
    <property type="term" value="F:enoyl-CoA hydratase activity"/>
    <property type="evidence" value="ECO:0007669"/>
    <property type="project" value="TreeGrafter"/>
</dbReference>
<dbReference type="EMBL" id="SOCP01000002">
    <property type="protein sequence ID" value="TDV56521.1"/>
    <property type="molecule type" value="Genomic_DNA"/>
</dbReference>
<dbReference type="GO" id="GO:0006635">
    <property type="term" value="P:fatty acid beta-oxidation"/>
    <property type="evidence" value="ECO:0007669"/>
    <property type="project" value="TreeGrafter"/>
</dbReference>
<reference evidence="4 5" key="1">
    <citation type="submission" date="2019-03" db="EMBL/GenBank/DDBJ databases">
        <title>Genomic Encyclopedia of Archaeal and Bacterial Type Strains, Phase II (KMG-II): from individual species to whole genera.</title>
        <authorList>
            <person name="Goeker M."/>
        </authorList>
    </citation>
    <scope>NUCLEOTIDE SEQUENCE [LARGE SCALE GENOMIC DNA]</scope>
    <source>
        <strain evidence="4 5">DSM 45499</strain>
    </source>
</reference>
<dbReference type="Pfam" id="PF01575">
    <property type="entry name" value="MaoC_dehydratas"/>
    <property type="match status" value="1"/>
</dbReference>
<evidence type="ECO:0000259" key="3">
    <source>
        <dbReference type="Pfam" id="PF22622"/>
    </source>
</evidence>
<dbReference type="GO" id="GO:0003857">
    <property type="term" value="F:(3S)-3-hydroxyacyl-CoA dehydrogenase (NAD+) activity"/>
    <property type="evidence" value="ECO:0007669"/>
    <property type="project" value="TreeGrafter"/>
</dbReference>
<name>A0A4V3FUU1_9PSEU</name>
<feature type="domain" description="Peroxisomal multifunctional enzyme type 2-like N-terminal" evidence="3">
    <location>
        <begin position="19"/>
        <end position="138"/>
    </location>
</feature>
<dbReference type="RefSeq" id="WP_133901751.1">
    <property type="nucleotide sequence ID" value="NZ_SOCP01000002.1"/>
</dbReference>
<keyword evidence="5" id="KW-1185">Reference proteome</keyword>
<dbReference type="InterPro" id="IPR002539">
    <property type="entry name" value="MaoC-like_dom"/>
</dbReference>
<dbReference type="InterPro" id="IPR054357">
    <property type="entry name" value="MFE-2_N"/>
</dbReference>
<dbReference type="OrthoDB" id="5522043at2"/>
<evidence type="ECO:0000313" key="5">
    <source>
        <dbReference type="Proteomes" id="UP000294927"/>
    </source>
</evidence>
<comment type="similarity">
    <text evidence="1">Belongs to the enoyl-CoA hydratase/isomerase family.</text>
</comment>
<dbReference type="AlphaFoldDB" id="A0A4V3FUU1"/>
<dbReference type="InterPro" id="IPR029069">
    <property type="entry name" value="HotDog_dom_sf"/>
</dbReference>
<organism evidence="4 5">
    <name type="scientific">Actinophytocola oryzae</name>
    <dbReference type="NCBI Taxonomy" id="502181"/>
    <lineage>
        <taxon>Bacteria</taxon>
        <taxon>Bacillati</taxon>
        <taxon>Actinomycetota</taxon>
        <taxon>Actinomycetes</taxon>
        <taxon>Pseudonocardiales</taxon>
        <taxon>Pseudonocardiaceae</taxon>
    </lineage>
</organism>
<dbReference type="Pfam" id="PF22622">
    <property type="entry name" value="MFE-2_hydrat-2_N"/>
    <property type="match status" value="1"/>
</dbReference>
<evidence type="ECO:0000256" key="1">
    <source>
        <dbReference type="ARBA" id="ARBA00005254"/>
    </source>
</evidence>
<sequence>MPLDLDAVGATTDPWTRTWTSADSLLYAVAVGAESLAFTTENSEGVAQRAVPTYAALIAGGSAPIRDRLGGWDPAAMVHAGQHLTWHRELPSEGAATLRTTVADITDKGSGALVGLITTASTADGPLFEARSTLFIRGEGGFGRTAGTRAEPAALGDPDGEIVVRTAENQALLYRLCGDRNPLHSDPAFARRAGFERPILHGLCTFGMTARVLLRRLLGDDPARLTSFGGRFRTPVLPGDVLRIRYWRRESGRVVFQTRRFGADRPAIDDGVLDYAPEAS</sequence>
<gene>
    <name evidence="4" type="ORF">CLV71_102588</name>
</gene>
<dbReference type="GO" id="GO:0044594">
    <property type="term" value="F:17-beta-hydroxysteroid dehydrogenase (NAD+) activity"/>
    <property type="evidence" value="ECO:0007669"/>
    <property type="project" value="TreeGrafter"/>
</dbReference>
<accession>A0A4V3FUU1</accession>
<dbReference type="PANTHER" id="PTHR13078">
    <property type="entry name" value="PEROXISOMAL MULTIFUNCTIONAL ENZYME TYPE 2-RELATED"/>
    <property type="match status" value="1"/>
</dbReference>
<evidence type="ECO:0000259" key="2">
    <source>
        <dbReference type="Pfam" id="PF01575"/>
    </source>
</evidence>
<dbReference type="Gene3D" id="3.10.129.10">
    <property type="entry name" value="Hotdog Thioesterase"/>
    <property type="match status" value="1"/>
</dbReference>
<dbReference type="CDD" id="cd03448">
    <property type="entry name" value="HDE_HSD"/>
    <property type="match status" value="1"/>
</dbReference>
<dbReference type="SUPFAM" id="SSF54637">
    <property type="entry name" value="Thioesterase/thiol ester dehydrase-isomerase"/>
    <property type="match status" value="2"/>
</dbReference>
<proteinExistence type="inferred from homology"/>
<comment type="caution">
    <text evidence="4">The sequence shown here is derived from an EMBL/GenBank/DDBJ whole genome shotgun (WGS) entry which is preliminary data.</text>
</comment>
<evidence type="ECO:0000313" key="4">
    <source>
        <dbReference type="EMBL" id="TDV56521.1"/>
    </source>
</evidence>
<feature type="domain" description="MaoC-like" evidence="2">
    <location>
        <begin position="158"/>
        <end position="260"/>
    </location>
</feature>
<protein>
    <submittedName>
        <fullName evidence="4">Acyl dehydratase</fullName>
    </submittedName>
</protein>
<dbReference type="PANTHER" id="PTHR13078:SF56">
    <property type="entry name" value="PEROXISOMAL MULTIFUNCTIONAL ENZYME TYPE 2"/>
    <property type="match status" value="1"/>
</dbReference>